<feature type="non-terminal residue" evidence="6">
    <location>
        <position position="1"/>
    </location>
</feature>
<dbReference type="PANTHER" id="PTHR11010">
    <property type="entry name" value="PROTEASE S28 PRO-X CARBOXYPEPTIDASE-RELATED"/>
    <property type="match status" value="1"/>
</dbReference>
<dbReference type="Gene3D" id="3.40.50.1820">
    <property type="entry name" value="alpha/beta hydrolase"/>
    <property type="match status" value="2"/>
</dbReference>
<evidence type="ECO:0000256" key="4">
    <source>
        <dbReference type="ARBA" id="ARBA00022801"/>
    </source>
</evidence>
<dbReference type="SUPFAM" id="SSF53474">
    <property type="entry name" value="alpha/beta-Hydrolases"/>
    <property type="match status" value="1"/>
</dbReference>
<evidence type="ECO:0000256" key="1">
    <source>
        <dbReference type="ARBA" id="ARBA00011079"/>
    </source>
</evidence>
<dbReference type="GO" id="GO:0070008">
    <property type="term" value="F:serine-type exopeptidase activity"/>
    <property type="evidence" value="ECO:0007669"/>
    <property type="project" value="InterPro"/>
</dbReference>
<proteinExistence type="inferred from homology"/>
<keyword evidence="5" id="KW-0325">Glycoprotein</keyword>
<evidence type="ECO:0000256" key="3">
    <source>
        <dbReference type="ARBA" id="ARBA00022729"/>
    </source>
</evidence>
<evidence type="ECO:0000256" key="2">
    <source>
        <dbReference type="ARBA" id="ARBA00022670"/>
    </source>
</evidence>
<evidence type="ECO:0000313" key="6">
    <source>
        <dbReference type="EMBL" id="KZL71300.1"/>
    </source>
</evidence>
<keyword evidence="2" id="KW-0645">Protease</keyword>
<dbReference type="GO" id="GO:0004180">
    <property type="term" value="F:carboxypeptidase activity"/>
    <property type="evidence" value="ECO:0007669"/>
    <property type="project" value="UniProtKB-KW"/>
</dbReference>
<dbReference type="PANTHER" id="PTHR11010:SF23">
    <property type="entry name" value="SERINE PEPTIDASE"/>
    <property type="match status" value="1"/>
</dbReference>
<keyword evidence="4" id="KW-0378">Hydrolase</keyword>
<comment type="similarity">
    <text evidence="1">Belongs to the peptidase S28 family.</text>
</comment>
<keyword evidence="6" id="KW-0121">Carboxypeptidase</keyword>
<sequence>LSDCQPRGLPDRHVEIGLWRGSCSFARRPAIVVGAELLLAVPVDGRSVSGAGEEEMRCWTVYDDGHRASLHACFDQQLLNTVEAKDLNLLSESKEFPCSFFSFFLNTFSGLQFTMKASLFASVAALAATAMTTITTSNLKMPRLLDTPTFGGLRPRAHSGNQVHNGTFDQLLDHTNPSRGTFKQRYWWNAEHWGGPGYPVFMINGGEGDASGLTGYLENRTVTGLYAETYKGAVILIEHRYYGQSWPFKASTADTLQLLDVPQAIYDNIYFAETAKLPFDTKKGANANTSPWVLVGGSYAGALAAWTSVIAPGTFAAYHASSAVVQAIEDFWQFFTPIEQALPRNCSADIKLVIKQVDTVLDNGSAEEIVAMKEEFGLETLEDHGDFAWYLQKPIIEWANDPSAVLDFCDWVETSTNNGLVIKGREKSGVGLKAAWAGYTSWMHKKYSETCEGEDACDLYGQAIGYNAPNDLTWSRSWVWQLCNEPLGWWHTGPPKSDGTSIVSSHVRPAHRQRQCDLRFPQAFGHKPAISEGFTVAMFNDWTGGWNATFENVLFADGEFDPWKSATMSSEYRPGGPSKSTEKAPRLVVKGGTHVPDFWLSEQNAEVVEQEVAIMGKWIKAWKPKKAY</sequence>
<dbReference type="InterPro" id="IPR008758">
    <property type="entry name" value="Peptidase_S28"/>
</dbReference>
<dbReference type="InterPro" id="IPR029058">
    <property type="entry name" value="AB_hydrolase_fold"/>
</dbReference>
<protein>
    <submittedName>
        <fullName evidence="6">Serine-type peptidase (Serine carboxypeptidase S28)</fullName>
    </submittedName>
</protein>
<dbReference type="GO" id="GO:0006508">
    <property type="term" value="P:proteolysis"/>
    <property type="evidence" value="ECO:0007669"/>
    <property type="project" value="UniProtKB-KW"/>
</dbReference>
<evidence type="ECO:0000256" key="5">
    <source>
        <dbReference type="ARBA" id="ARBA00023180"/>
    </source>
</evidence>
<dbReference type="Proteomes" id="UP000076552">
    <property type="component" value="Unassembled WGS sequence"/>
</dbReference>
<keyword evidence="7" id="KW-1185">Reference proteome</keyword>
<reference evidence="6 7" key="1">
    <citation type="submission" date="2015-06" db="EMBL/GenBank/DDBJ databases">
        <title>Survival trade-offs in plant roots during colonization by closely related pathogenic and mutualistic fungi.</title>
        <authorList>
            <person name="Hacquard S."/>
            <person name="Kracher B."/>
            <person name="Hiruma K."/>
            <person name="Weinman A."/>
            <person name="Muench P."/>
            <person name="Garrido Oter R."/>
            <person name="Ver Loren van Themaat E."/>
            <person name="Dallerey J.-F."/>
            <person name="Damm U."/>
            <person name="Henrissat B."/>
            <person name="Lespinet O."/>
            <person name="Thon M."/>
            <person name="Kemen E."/>
            <person name="McHardy A.C."/>
            <person name="Schulze-Lefert P."/>
            <person name="O'Connell R.J."/>
        </authorList>
    </citation>
    <scope>NUCLEOTIDE SEQUENCE [LARGE SCALE GENOMIC DNA]</scope>
    <source>
        <strain evidence="6 7">0861</strain>
    </source>
</reference>
<dbReference type="EMBL" id="LFIV01000075">
    <property type="protein sequence ID" value="KZL71300.1"/>
    <property type="molecule type" value="Genomic_DNA"/>
</dbReference>
<name>A0A166SWG1_9PEZI</name>
<organism evidence="6 7">
    <name type="scientific">Colletotrichum tofieldiae</name>
    <dbReference type="NCBI Taxonomy" id="708197"/>
    <lineage>
        <taxon>Eukaryota</taxon>
        <taxon>Fungi</taxon>
        <taxon>Dikarya</taxon>
        <taxon>Ascomycota</taxon>
        <taxon>Pezizomycotina</taxon>
        <taxon>Sordariomycetes</taxon>
        <taxon>Hypocreomycetidae</taxon>
        <taxon>Glomerellales</taxon>
        <taxon>Glomerellaceae</taxon>
        <taxon>Colletotrichum</taxon>
        <taxon>Colletotrichum spaethianum species complex</taxon>
    </lineage>
</organism>
<evidence type="ECO:0000313" key="7">
    <source>
        <dbReference type="Proteomes" id="UP000076552"/>
    </source>
</evidence>
<accession>A0A166SWG1</accession>
<dbReference type="Pfam" id="PF05577">
    <property type="entry name" value="Peptidase_S28"/>
    <property type="match status" value="1"/>
</dbReference>
<dbReference type="GO" id="GO:0008239">
    <property type="term" value="F:dipeptidyl-peptidase activity"/>
    <property type="evidence" value="ECO:0007669"/>
    <property type="project" value="TreeGrafter"/>
</dbReference>
<dbReference type="AlphaFoldDB" id="A0A166SWG1"/>
<keyword evidence="3" id="KW-0732">Signal</keyword>
<comment type="caution">
    <text evidence="6">The sequence shown here is derived from an EMBL/GenBank/DDBJ whole genome shotgun (WGS) entry which is preliminary data.</text>
</comment>
<gene>
    <name evidence="6" type="ORF">CT0861_09622</name>
</gene>